<dbReference type="Gene3D" id="3.10.129.10">
    <property type="entry name" value="Hotdog Thioesterase"/>
    <property type="match status" value="1"/>
</dbReference>
<comment type="caution">
    <text evidence="1">The sequence shown here is derived from an EMBL/GenBank/DDBJ whole genome shotgun (WGS) entry which is preliminary data.</text>
</comment>
<proteinExistence type="predicted"/>
<dbReference type="CDD" id="cd03443">
    <property type="entry name" value="PaaI_thioesterase"/>
    <property type="match status" value="1"/>
</dbReference>
<dbReference type="RefSeq" id="WP_344806816.1">
    <property type="nucleotide sequence ID" value="NZ_BAABBO010000011.1"/>
</dbReference>
<accession>A0ABP7PI45</accession>
<evidence type="ECO:0000313" key="2">
    <source>
        <dbReference type="Proteomes" id="UP001501337"/>
    </source>
</evidence>
<keyword evidence="2" id="KW-1185">Reference proteome</keyword>
<dbReference type="InterPro" id="IPR027961">
    <property type="entry name" value="DUF4442"/>
</dbReference>
<dbReference type="Pfam" id="PF14539">
    <property type="entry name" value="DUF4442"/>
    <property type="match status" value="1"/>
</dbReference>
<organism evidence="1 2">
    <name type="scientific">Allohahella marinimesophila</name>
    <dbReference type="NCBI Taxonomy" id="1054972"/>
    <lineage>
        <taxon>Bacteria</taxon>
        <taxon>Pseudomonadati</taxon>
        <taxon>Pseudomonadota</taxon>
        <taxon>Gammaproteobacteria</taxon>
        <taxon>Oceanospirillales</taxon>
        <taxon>Hahellaceae</taxon>
        <taxon>Allohahella</taxon>
    </lineage>
</organism>
<gene>
    <name evidence="1" type="ORF">GCM10022278_24840</name>
</gene>
<dbReference type="EMBL" id="BAABBO010000011">
    <property type="protein sequence ID" value="GAA3965978.1"/>
    <property type="molecule type" value="Genomic_DNA"/>
</dbReference>
<evidence type="ECO:0000313" key="1">
    <source>
        <dbReference type="EMBL" id="GAA3965978.1"/>
    </source>
</evidence>
<dbReference type="Proteomes" id="UP001501337">
    <property type="component" value="Unassembled WGS sequence"/>
</dbReference>
<name>A0ABP7PI45_9GAMM</name>
<sequence length="160" mass="17461">MNKLASIVGRINGLPGFARSRALTLFFNRLVKYAGTSGTVVEKLTTEHCIVTLKNRKRVQNHIGSVHAVACALIAESATGFVVGMNVPDDKVPVIKSMNIDYVKRAKGDMRAEARLTAAQIQAMKTEDKGEAVINVVITDAEGKSPLIAKMVWAWTPKRR</sequence>
<dbReference type="SUPFAM" id="SSF54637">
    <property type="entry name" value="Thioesterase/thiol ester dehydrase-isomerase"/>
    <property type="match status" value="1"/>
</dbReference>
<dbReference type="InterPro" id="IPR029069">
    <property type="entry name" value="HotDog_dom_sf"/>
</dbReference>
<protein>
    <submittedName>
        <fullName evidence="1">DUF4442 domain-containing protein</fullName>
    </submittedName>
</protein>
<reference evidence="2" key="1">
    <citation type="journal article" date="2019" name="Int. J. Syst. Evol. Microbiol.">
        <title>The Global Catalogue of Microorganisms (GCM) 10K type strain sequencing project: providing services to taxonomists for standard genome sequencing and annotation.</title>
        <authorList>
            <consortium name="The Broad Institute Genomics Platform"/>
            <consortium name="The Broad Institute Genome Sequencing Center for Infectious Disease"/>
            <person name="Wu L."/>
            <person name="Ma J."/>
        </authorList>
    </citation>
    <scope>NUCLEOTIDE SEQUENCE [LARGE SCALE GENOMIC DNA]</scope>
    <source>
        <strain evidence="2">JCM 17555</strain>
    </source>
</reference>